<protein>
    <submittedName>
        <fullName evidence="2">Uncharacterized protein</fullName>
    </submittedName>
</protein>
<dbReference type="EMBL" id="LR796696">
    <property type="protein sequence ID" value="CAB4159843.1"/>
    <property type="molecule type" value="Genomic_DNA"/>
</dbReference>
<evidence type="ECO:0000256" key="1">
    <source>
        <dbReference type="SAM" id="MobiDB-lite"/>
    </source>
</evidence>
<name>A0A6J5NLS3_9CAUD</name>
<feature type="region of interest" description="Disordered" evidence="1">
    <location>
        <begin position="42"/>
        <end position="61"/>
    </location>
</feature>
<reference evidence="2" key="1">
    <citation type="submission" date="2020-04" db="EMBL/GenBank/DDBJ databases">
        <authorList>
            <person name="Chiriac C."/>
            <person name="Salcher M."/>
            <person name="Ghai R."/>
            <person name="Kavagutti S V."/>
        </authorList>
    </citation>
    <scope>NUCLEOTIDE SEQUENCE</scope>
</reference>
<gene>
    <name evidence="2" type="ORF">UFOVP724_8</name>
</gene>
<evidence type="ECO:0000313" key="2">
    <source>
        <dbReference type="EMBL" id="CAB4159843.1"/>
    </source>
</evidence>
<sequence length="61" mass="7260">MSLFKTKKELYLDYEIENFNYDPTNPYTGQVEDLEEFIEVPIRKSKDVDQSDNEPDLPTEQ</sequence>
<accession>A0A6J5NLS3</accession>
<proteinExistence type="predicted"/>
<feature type="compositionally biased region" description="Acidic residues" evidence="1">
    <location>
        <begin position="50"/>
        <end position="61"/>
    </location>
</feature>
<organism evidence="2">
    <name type="scientific">uncultured Caudovirales phage</name>
    <dbReference type="NCBI Taxonomy" id="2100421"/>
    <lineage>
        <taxon>Viruses</taxon>
        <taxon>Duplodnaviria</taxon>
        <taxon>Heunggongvirae</taxon>
        <taxon>Uroviricota</taxon>
        <taxon>Caudoviricetes</taxon>
        <taxon>Peduoviridae</taxon>
        <taxon>Maltschvirus</taxon>
        <taxon>Maltschvirus maltsch</taxon>
    </lineage>
</organism>